<feature type="region of interest" description="Disordered" evidence="1">
    <location>
        <begin position="662"/>
        <end position="746"/>
    </location>
</feature>
<feature type="compositionally biased region" description="Polar residues" evidence="1">
    <location>
        <begin position="220"/>
        <end position="235"/>
    </location>
</feature>
<feature type="region of interest" description="Disordered" evidence="1">
    <location>
        <begin position="220"/>
        <end position="430"/>
    </location>
</feature>
<name>A0A167SS93_PENCH</name>
<organism evidence="4">
    <name type="scientific">Penicillium chrysogenum</name>
    <name type="common">Penicillium notatum</name>
    <dbReference type="NCBI Taxonomy" id="5076"/>
    <lineage>
        <taxon>Eukaryota</taxon>
        <taxon>Fungi</taxon>
        <taxon>Dikarya</taxon>
        <taxon>Ascomycota</taxon>
        <taxon>Pezizomycotina</taxon>
        <taxon>Eurotiomycetes</taxon>
        <taxon>Eurotiomycetidae</taxon>
        <taxon>Eurotiales</taxon>
        <taxon>Aspergillaceae</taxon>
        <taxon>Penicillium</taxon>
        <taxon>Penicillium chrysogenum species complex</taxon>
    </lineage>
</organism>
<dbReference type="Proteomes" id="UP001220256">
    <property type="component" value="Unassembled WGS sequence"/>
</dbReference>
<reference evidence="3" key="2">
    <citation type="submission" date="2022-12" db="EMBL/GenBank/DDBJ databases">
        <authorList>
            <person name="Petersen C."/>
        </authorList>
    </citation>
    <scope>NUCLEOTIDE SEQUENCE</scope>
    <source>
        <strain evidence="3">IBT 3361</strain>
    </source>
</reference>
<feature type="compositionally biased region" description="Polar residues" evidence="1">
    <location>
        <begin position="501"/>
        <end position="513"/>
    </location>
</feature>
<proteinExistence type="predicted"/>
<keyword evidence="5" id="KW-1185">Reference proteome</keyword>
<reference evidence="3 5" key="3">
    <citation type="journal article" date="2023" name="IMA Fungus">
        <title>Comparative genomic study of the Penicillium genus elucidates a diverse pangenome and 15 lateral gene transfer events.</title>
        <authorList>
            <person name="Petersen C."/>
            <person name="Sorensen T."/>
            <person name="Nielsen M.R."/>
            <person name="Sondergaard T.E."/>
            <person name="Sorensen J.L."/>
            <person name="Fitzpatrick D.A."/>
            <person name="Frisvad J.C."/>
            <person name="Nielsen K.L."/>
        </authorList>
    </citation>
    <scope>NUCLEOTIDE SEQUENCE [LARGE SCALE GENOMIC DNA]</scope>
    <source>
        <strain evidence="3 5">IBT 3361</strain>
    </source>
</reference>
<reference evidence="4" key="1">
    <citation type="journal article" date="2014" name="Genome Announc.">
        <title>Complete sequencing and chromosome-scale genome assembly of the industrial progenitor strain P2niaD18 from the penicillin producer Penicillium chrysogenum.</title>
        <authorList>
            <person name="Specht T."/>
            <person name="Dahlmann T.A."/>
            <person name="Zadra I."/>
            <person name="Kurnsteiner H."/>
            <person name="Kuck U."/>
        </authorList>
    </citation>
    <scope>NUCLEOTIDE SEQUENCE [LARGE SCALE GENOMIC DNA]</scope>
    <source>
        <strain evidence="4">P2niaD18</strain>
    </source>
</reference>
<feature type="compositionally biased region" description="Polar residues" evidence="1">
    <location>
        <begin position="629"/>
        <end position="647"/>
    </location>
</feature>
<evidence type="ECO:0000259" key="2">
    <source>
        <dbReference type="PROSITE" id="PS50108"/>
    </source>
</evidence>
<dbReference type="Proteomes" id="UP000076449">
    <property type="component" value="Chromosome II"/>
</dbReference>
<feature type="region of interest" description="Disordered" evidence="1">
    <location>
        <begin position="1"/>
        <end position="158"/>
    </location>
</feature>
<dbReference type="PhylomeDB" id="A0A167SS93"/>
<dbReference type="InterPro" id="IPR000095">
    <property type="entry name" value="CRIB_dom"/>
</dbReference>
<feature type="compositionally biased region" description="Basic residues" evidence="1">
    <location>
        <begin position="35"/>
        <end position="48"/>
    </location>
</feature>
<feature type="compositionally biased region" description="Polar residues" evidence="1">
    <location>
        <begin position="736"/>
        <end position="746"/>
    </location>
</feature>
<feature type="compositionally biased region" description="Polar residues" evidence="1">
    <location>
        <begin position="522"/>
        <end position="537"/>
    </location>
</feature>
<feature type="domain" description="CRIB" evidence="2">
    <location>
        <begin position="162"/>
        <end position="175"/>
    </location>
</feature>
<feature type="compositionally biased region" description="Low complexity" evidence="1">
    <location>
        <begin position="54"/>
        <end position="83"/>
    </location>
</feature>
<dbReference type="OMA" id="SHTDRHQ"/>
<gene>
    <name evidence="4" type="ORF">EN45_060550</name>
    <name evidence="3" type="ORF">N7505_006448</name>
</gene>
<feature type="compositionally biased region" description="Polar residues" evidence="1">
    <location>
        <begin position="370"/>
        <end position="388"/>
    </location>
</feature>
<dbReference type="AlphaFoldDB" id="A0A167SS93"/>
<feature type="compositionally biased region" description="Pro residues" evidence="1">
    <location>
        <begin position="278"/>
        <end position="291"/>
    </location>
</feature>
<accession>A0A167SS93</accession>
<feature type="region of interest" description="Disordered" evidence="1">
    <location>
        <begin position="628"/>
        <end position="647"/>
    </location>
</feature>
<sequence length="746" mass="82361">MSTFPPPMAKPWDNDDGSDRPSTNSSNEHPEHAAHIRSRSTAHAHSPKRLSVFSGRSRSNTTTSTSSRRSPGSSMTSTDSSIASDERAGSSLGLRSDKQDKPSRSFLARGSRILRRQGSKINIVATLDEEDEADREKARPEREMFGRRARHADHSERLKSIISDPFDFHHLTHTNPSQFQSLDQTRENDLVTEFSAIRASQRPQTDLKGIRAEDIHFRNFSSDDLGSLGTATTVDVPSISPPASPKTRQYPAHHARRESRVNENFSRPVSRYPRSCPTTPPPPAVPETPPPETDEPAPRAIDEILGLSTAMTYPDLQSVQPTRFFSPEPADNSARTSSMSSHYDLEDVPEEEEGTRYWESPESSMGCPHSRTTSQASQPPANAQSPSTSERKAPMSIYVAEELSRKFSEAMGSPTLPQPPHDKDTPRAQVEVTPPEPIASLHQFSYEDELYDSWDADIDYCYEHAAESTSNFDWSRTSLDEARPQIGVACSDGPWLAPKTRQLQPSPLSTSALATPDLDPSPAQSMPSQLAPTPSTTDYEQDFIARGADYFHPVSSSILPSMGKQISHEPLYEEYMTTDGESDRHFPFAQGMMGPISPRSSFSPISKCNSQESLMLSRAASIVRKHRSSVSTTNSVPELVHSLSSSRELMPTDRMTAVEALTRPASSSHHRQTKSLAEAHFRQSGSSTSLEGPDLTVSVHDRAKSISEVESQPTKFEAPLPPVPVRNPNRRKARSPSYSLFPTTAH</sequence>
<evidence type="ECO:0000256" key="1">
    <source>
        <dbReference type="SAM" id="MobiDB-lite"/>
    </source>
</evidence>
<feature type="compositionally biased region" description="Basic and acidic residues" evidence="1">
    <location>
        <begin position="134"/>
        <end position="158"/>
    </location>
</feature>
<evidence type="ECO:0000313" key="5">
    <source>
        <dbReference type="Proteomes" id="UP001220256"/>
    </source>
</evidence>
<dbReference type="PROSITE" id="PS50108">
    <property type="entry name" value="CRIB"/>
    <property type="match status" value="1"/>
</dbReference>
<feature type="compositionally biased region" description="Polar residues" evidence="1">
    <location>
        <begin position="309"/>
        <end position="323"/>
    </location>
</feature>
<dbReference type="EMBL" id="CM002799">
    <property type="protein sequence ID" value="KZN87494.1"/>
    <property type="molecule type" value="Genomic_DNA"/>
</dbReference>
<evidence type="ECO:0000313" key="3">
    <source>
        <dbReference type="EMBL" id="KAJ5270690.1"/>
    </source>
</evidence>
<dbReference type="EMBL" id="JAPVEB010000003">
    <property type="protein sequence ID" value="KAJ5270690.1"/>
    <property type="molecule type" value="Genomic_DNA"/>
</dbReference>
<feature type="region of interest" description="Disordered" evidence="1">
    <location>
        <begin position="493"/>
        <end position="537"/>
    </location>
</feature>
<protein>
    <recommendedName>
        <fullName evidence="2">CRIB domain-containing protein</fullName>
    </recommendedName>
</protein>
<evidence type="ECO:0000313" key="4">
    <source>
        <dbReference type="EMBL" id="KZN87494.1"/>
    </source>
</evidence>